<gene>
    <name evidence="3" type="ORF">S01H1_65101</name>
</gene>
<reference evidence="3" key="1">
    <citation type="journal article" date="2014" name="Front. Microbiol.">
        <title>High frequency of phylogenetically diverse reductive dehalogenase-homologous genes in deep subseafloor sedimentary metagenomes.</title>
        <authorList>
            <person name="Kawai M."/>
            <person name="Futagami T."/>
            <person name="Toyoda A."/>
            <person name="Takaki Y."/>
            <person name="Nishi S."/>
            <person name="Hori S."/>
            <person name="Arai W."/>
            <person name="Tsubouchi T."/>
            <person name="Morono Y."/>
            <person name="Uchiyama I."/>
            <person name="Ito T."/>
            <person name="Fujiyama A."/>
            <person name="Inagaki F."/>
            <person name="Takami H."/>
        </authorList>
    </citation>
    <scope>NUCLEOTIDE SEQUENCE</scope>
    <source>
        <strain evidence="3">Expedition CK06-06</strain>
    </source>
</reference>
<dbReference type="InterPro" id="IPR008220">
    <property type="entry name" value="HAT_MetX-like"/>
</dbReference>
<dbReference type="GO" id="GO:0009092">
    <property type="term" value="P:homoserine metabolic process"/>
    <property type="evidence" value="ECO:0007669"/>
    <property type="project" value="TreeGrafter"/>
</dbReference>
<dbReference type="GO" id="GO:0004414">
    <property type="term" value="F:homoserine O-acetyltransferase activity"/>
    <property type="evidence" value="ECO:0007669"/>
    <property type="project" value="TreeGrafter"/>
</dbReference>
<dbReference type="Pfam" id="PF00561">
    <property type="entry name" value="Abhydrolase_1"/>
    <property type="match status" value="1"/>
</dbReference>
<dbReference type="EMBL" id="BARS01042956">
    <property type="protein sequence ID" value="GAG34446.1"/>
    <property type="molecule type" value="Genomic_DNA"/>
</dbReference>
<dbReference type="AlphaFoldDB" id="X0YC94"/>
<dbReference type="PANTHER" id="PTHR32268:SF11">
    <property type="entry name" value="HOMOSERINE O-ACETYLTRANSFERASE"/>
    <property type="match status" value="1"/>
</dbReference>
<proteinExistence type="predicted"/>
<protein>
    <recommendedName>
        <fullName evidence="2">AB hydrolase-1 domain-containing protein</fullName>
    </recommendedName>
</protein>
<dbReference type="SUPFAM" id="SSF53474">
    <property type="entry name" value="alpha/beta-Hydrolases"/>
    <property type="match status" value="1"/>
</dbReference>
<name>X0YC94_9ZZZZ</name>
<feature type="non-terminal residue" evidence="3">
    <location>
        <position position="1"/>
    </location>
</feature>
<feature type="non-terminal residue" evidence="3">
    <location>
        <position position="251"/>
    </location>
</feature>
<feature type="domain" description="AB hydrolase-1" evidence="2">
    <location>
        <begin position="16"/>
        <end position="214"/>
    </location>
</feature>
<sequence length="251" mass="27557">DDKKAGWWDNMVGPGKGIDTNKYFVICSNFLGGCSGTTGPSSINPATGKPYGLDLPIITIADMVKVQKLLLDKLGIKKLLAVIGGSIGGMQVLQWAIEYPGFVKAALAIATTTHLGAQSIAFDAVGRNAILADANFADGQYKSEKGPDRGLSIARMIGHITYLSEQGMREKFGRELRNAQRYSYDFNSEFAVETYLDYQGQAFVERFDANSYLYITKAADYFDLKKDYGSLTKAFANTKSRFLIISFASDW</sequence>
<dbReference type="PANTHER" id="PTHR32268">
    <property type="entry name" value="HOMOSERINE O-ACETYLTRANSFERASE"/>
    <property type="match status" value="1"/>
</dbReference>
<dbReference type="InterPro" id="IPR000073">
    <property type="entry name" value="AB_hydrolase_1"/>
</dbReference>
<comment type="caution">
    <text evidence="3">The sequence shown here is derived from an EMBL/GenBank/DDBJ whole genome shotgun (WGS) entry which is preliminary data.</text>
</comment>
<keyword evidence="1" id="KW-0808">Transferase</keyword>
<dbReference type="Gene3D" id="3.40.50.1820">
    <property type="entry name" value="alpha/beta hydrolase"/>
    <property type="match status" value="1"/>
</dbReference>
<evidence type="ECO:0000313" key="3">
    <source>
        <dbReference type="EMBL" id="GAG34446.1"/>
    </source>
</evidence>
<dbReference type="Gene3D" id="1.10.1740.110">
    <property type="match status" value="1"/>
</dbReference>
<dbReference type="NCBIfam" id="NF001209">
    <property type="entry name" value="PRK00175.1"/>
    <property type="match status" value="1"/>
</dbReference>
<evidence type="ECO:0000256" key="1">
    <source>
        <dbReference type="ARBA" id="ARBA00022679"/>
    </source>
</evidence>
<organism evidence="3">
    <name type="scientific">marine sediment metagenome</name>
    <dbReference type="NCBI Taxonomy" id="412755"/>
    <lineage>
        <taxon>unclassified sequences</taxon>
        <taxon>metagenomes</taxon>
        <taxon>ecological metagenomes</taxon>
    </lineage>
</organism>
<evidence type="ECO:0000259" key="2">
    <source>
        <dbReference type="Pfam" id="PF00561"/>
    </source>
</evidence>
<dbReference type="NCBIfam" id="TIGR01392">
    <property type="entry name" value="homoserO_Ac_trn"/>
    <property type="match status" value="1"/>
</dbReference>
<dbReference type="PIRSF" id="PIRSF000443">
    <property type="entry name" value="Homoser_Ac_trans"/>
    <property type="match status" value="1"/>
</dbReference>
<dbReference type="GO" id="GO:0009086">
    <property type="term" value="P:methionine biosynthetic process"/>
    <property type="evidence" value="ECO:0007669"/>
    <property type="project" value="TreeGrafter"/>
</dbReference>
<accession>X0YC94</accession>
<dbReference type="InterPro" id="IPR029058">
    <property type="entry name" value="AB_hydrolase_fold"/>
</dbReference>